<dbReference type="EMBL" id="CZBL01000011">
    <property type="protein sequence ID" value="CUQ35695.1"/>
    <property type="molecule type" value="Genomic_DNA"/>
</dbReference>
<dbReference type="AlphaFoldDB" id="A0A174VUZ7"/>
<proteinExistence type="predicted"/>
<protein>
    <submittedName>
        <fullName evidence="2">Uncharacterized protein</fullName>
    </submittedName>
</protein>
<feature type="region of interest" description="Disordered" evidence="1">
    <location>
        <begin position="58"/>
        <end position="83"/>
    </location>
</feature>
<evidence type="ECO:0000313" key="5">
    <source>
        <dbReference type="Proteomes" id="UP000284205"/>
    </source>
</evidence>
<name>A0A174VUZ7_9BACE</name>
<gene>
    <name evidence="3" type="ORF">DWY26_18350</name>
    <name evidence="2" type="ORF">ERS852558_02801</name>
</gene>
<reference evidence="3 5" key="2">
    <citation type="submission" date="2018-08" db="EMBL/GenBank/DDBJ databases">
        <title>A genome reference for cultivated species of the human gut microbiota.</title>
        <authorList>
            <person name="Zou Y."/>
            <person name="Xue W."/>
            <person name="Luo G."/>
        </authorList>
    </citation>
    <scope>NUCLEOTIDE SEQUENCE [LARGE SCALE GENOMIC DNA]</scope>
    <source>
        <strain evidence="3 5">AF24-29LB</strain>
    </source>
</reference>
<evidence type="ECO:0000313" key="4">
    <source>
        <dbReference type="Proteomes" id="UP000095725"/>
    </source>
</evidence>
<evidence type="ECO:0000256" key="1">
    <source>
        <dbReference type="SAM" id="MobiDB-lite"/>
    </source>
</evidence>
<sequence length="165" mass="17888">MCRYYENFQSFPARERAVRGNGFSLLSPISPSRAVVSLTLYDGAIPASATADIGPVKERAGIPGTAKRTAQGKGGKAGISTEPQFTRLEPVSSPANTTDDTGSSCTRGPYQVFKGMCRPDESPEQKVARPHMHEGPKFKIQYSSLVLSQATTWFRTEVLLYLSGL</sequence>
<evidence type="ECO:0000313" key="3">
    <source>
        <dbReference type="EMBL" id="RGR67595.1"/>
    </source>
</evidence>
<accession>A0A174VUZ7</accession>
<reference evidence="2 4" key="1">
    <citation type="submission" date="2015-09" db="EMBL/GenBank/DDBJ databases">
        <authorList>
            <consortium name="Pathogen Informatics"/>
        </authorList>
    </citation>
    <scope>NUCLEOTIDE SEQUENCE [LARGE SCALE GENOMIC DNA]</scope>
    <source>
        <strain evidence="2 4">2789STDY5834946</strain>
    </source>
</reference>
<dbReference type="Proteomes" id="UP000095725">
    <property type="component" value="Unassembled WGS sequence"/>
</dbReference>
<evidence type="ECO:0000313" key="2">
    <source>
        <dbReference type="EMBL" id="CUQ35695.1"/>
    </source>
</evidence>
<dbReference type="EMBL" id="QRUO01000021">
    <property type="protein sequence ID" value="RGR67595.1"/>
    <property type="molecule type" value="Genomic_DNA"/>
</dbReference>
<organism evidence="2 4">
    <name type="scientific">Bacteroides caccae</name>
    <dbReference type="NCBI Taxonomy" id="47678"/>
    <lineage>
        <taxon>Bacteria</taxon>
        <taxon>Pseudomonadati</taxon>
        <taxon>Bacteroidota</taxon>
        <taxon>Bacteroidia</taxon>
        <taxon>Bacteroidales</taxon>
        <taxon>Bacteroidaceae</taxon>
        <taxon>Bacteroides</taxon>
    </lineage>
</organism>
<dbReference type="Proteomes" id="UP000284205">
    <property type="component" value="Unassembled WGS sequence"/>
</dbReference>